<feature type="transmembrane region" description="Helical" evidence="2">
    <location>
        <begin position="191"/>
        <end position="214"/>
    </location>
</feature>
<organism evidence="4 5">
    <name type="scientific">Metalysinibacillus jejuensis</name>
    <dbReference type="NCBI Taxonomy" id="914327"/>
    <lineage>
        <taxon>Bacteria</taxon>
        <taxon>Bacillati</taxon>
        <taxon>Bacillota</taxon>
        <taxon>Bacilli</taxon>
        <taxon>Bacillales</taxon>
        <taxon>Caryophanaceae</taxon>
        <taxon>Metalysinibacillus</taxon>
    </lineage>
</organism>
<dbReference type="AlphaFoldDB" id="A0A921T4V0"/>
<dbReference type="PIRSF" id="PIRSF026631">
    <property type="entry name" value="UCP026631"/>
    <property type="match status" value="1"/>
</dbReference>
<feature type="transmembrane region" description="Helical" evidence="2">
    <location>
        <begin position="50"/>
        <end position="73"/>
    </location>
</feature>
<evidence type="ECO:0000313" key="4">
    <source>
        <dbReference type="EMBL" id="HJH11390.1"/>
    </source>
</evidence>
<feature type="coiled-coil region" evidence="1">
    <location>
        <begin position="142"/>
        <end position="169"/>
    </location>
</feature>
<keyword evidence="2" id="KW-1133">Transmembrane helix</keyword>
<evidence type="ECO:0000256" key="2">
    <source>
        <dbReference type="SAM" id="Phobius"/>
    </source>
</evidence>
<sequence length="495" mass="56714">MMSNTQYKKLPFAAVGIDALKTFKAFLLPLFLLVIANFSKFTLDVTSSDFWSSLAMIGFWGVILLFSVFFSIIRWWTFHYWFENGELRVKYGLFVKKKRYIPFERIQTLNYHESVLHRLFKLVKVEVETAGSSDGEAEVVLTALTREAANEIEKEMRKAKQQLTDVEQREVVLETPTPEVTAMYKMSTKDLLILASTSGGIGVLISGIVALLSQLSDIIPYEKIYGELATLAKYGVLMILLAVVVIFAIGWLASVILTYIKYYSFKVVVQEENLIITRGLLEKKRVTIPLKRVQAIKIVENPFRQLFGYSTVSVESAGSTSGEDSMVIFPLIKKRELEAPLQALFPHYEWQQQFIASPKRAQHFFYRIDFLWVLPLIGALSYFLWPWGALSIALIPLVILFGIWQHRTTAYAITNKQLVLRYRIVSRVTFYVEKHRIQSMTQRATYFKKRKEVQDVTIHVMSGATGATATVKALEEADAQRIATWYHHAKALDRL</sequence>
<dbReference type="PANTHER" id="PTHR34473:SF2">
    <property type="entry name" value="UPF0699 TRANSMEMBRANE PROTEIN YDBT"/>
    <property type="match status" value="1"/>
</dbReference>
<feature type="transmembrane region" description="Helical" evidence="2">
    <location>
        <begin position="391"/>
        <end position="413"/>
    </location>
</feature>
<dbReference type="Proteomes" id="UP000700212">
    <property type="component" value="Unassembled WGS sequence"/>
</dbReference>
<keyword evidence="2" id="KW-0812">Transmembrane</keyword>
<proteinExistence type="predicted"/>
<dbReference type="Pfam" id="PF03703">
    <property type="entry name" value="bPH_2"/>
    <property type="match status" value="3"/>
</dbReference>
<gene>
    <name evidence="4" type="ORF">K8V30_06870</name>
</gene>
<feature type="domain" description="YdbS-like PH" evidence="3">
    <location>
        <begin position="75"/>
        <end position="154"/>
    </location>
</feature>
<keyword evidence="1" id="KW-0175">Coiled coil</keyword>
<reference evidence="4" key="1">
    <citation type="journal article" date="2021" name="PeerJ">
        <title>Extensive microbial diversity within the chicken gut microbiome revealed by metagenomics and culture.</title>
        <authorList>
            <person name="Gilroy R."/>
            <person name="Ravi A."/>
            <person name="Getino M."/>
            <person name="Pursley I."/>
            <person name="Horton D.L."/>
            <person name="Alikhan N.F."/>
            <person name="Baker D."/>
            <person name="Gharbi K."/>
            <person name="Hall N."/>
            <person name="Watson M."/>
            <person name="Adriaenssens E.M."/>
            <person name="Foster-Nyarko E."/>
            <person name="Jarju S."/>
            <person name="Secka A."/>
            <person name="Antonio M."/>
            <person name="Oren A."/>
            <person name="Chaudhuri R.R."/>
            <person name="La Ragione R."/>
            <person name="Hildebrand F."/>
            <person name="Pallen M.J."/>
        </authorList>
    </citation>
    <scope>NUCLEOTIDE SEQUENCE</scope>
    <source>
        <strain evidence="4">CHK160-4876</strain>
    </source>
</reference>
<keyword evidence="2" id="KW-0472">Membrane</keyword>
<dbReference type="InterPro" id="IPR014529">
    <property type="entry name" value="UCP026631"/>
</dbReference>
<protein>
    <submittedName>
        <fullName evidence="4">PH domain-containing protein</fullName>
    </submittedName>
</protein>
<dbReference type="PANTHER" id="PTHR34473">
    <property type="entry name" value="UPF0699 TRANSMEMBRANE PROTEIN YDBS"/>
    <property type="match status" value="1"/>
</dbReference>
<dbReference type="RefSeq" id="WP_108306950.1">
    <property type="nucleotide sequence ID" value="NZ_QAFW01000015.1"/>
</dbReference>
<evidence type="ECO:0000313" key="5">
    <source>
        <dbReference type="Proteomes" id="UP000700212"/>
    </source>
</evidence>
<comment type="caution">
    <text evidence="4">The sequence shown here is derived from an EMBL/GenBank/DDBJ whole genome shotgun (WGS) entry which is preliminary data.</text>
</comment>
<dbReference type="EMBL" id="DYTV01000092">
    <property type="protein sequence ID" value="HJH11390.1"/>
    <property type="molecule type" value="Genomic_DNA"/>
</dbReference>
<feature type="domain" description="YdbS-like PH" evidence="3">
    <location>
        <begin position="262"/>
        <end position="338"/>
    </location>
</feature>
<accession>A0A921T4V0</accession>
<dbReference type="OrthoDB" id="2195155at2"/>
<evidence type="ECO:0000259" key="3">
    <source>
        <dbReference type="Pfam" id="PF03703"/>
    </source>
</evidence>
<feature type="domain" description="YdbS-like PH" evidence="3">
    <location>
        <begin position="407"/>
        <end position="486"/>
    </location>
</feature>
<feature type="transmembrane region" description="Helical" evidence="2">
    <location>
        <begin position="234"/>
        <end position="260"/>
    </location>
</feature>
<dbReference type="InterPro" id="IPR005182">
    <property type="entry name" value="YdbS-like_PH"/>
</dbReference>
<feature type="transmembrane region" description="Helical" evidence="2">
    <location>
        <begin position="12"/>
        <end position="38"/>
    </location>
</feature>
<name>A0A921T4V0_9BACL</name>
<feature type="transmembrane region" description="Helical" evidence="2">
    <location>
        <begin position="364"/>
        <end position="385"/>
    </location>
</feature>
<reference evidence="4" key="2">
    <citation type="submission" date="2021-09" db="EMBL/GenBank/DDBJ databases">
        <authorList>
            <person name="Gilroy R."/>
        </authorList>
    </citation>
    <scope>NUCLEOTIDE SEQUENCE</scope>
    <source>
        <strain evidence="4">CHK160-4876</strain>
    </source>
</reference>
<evidence type="ECO:0000256" key="1">
    <source>
        <dbReference type="SAM" id="Coils"/>
    </source>
</evidence>